<evidence type="ECO:0000313" key="3">
    <source>
        <dbReference type="EMBL" id="SOD53407.1"/>
    </source>
</evidence>
<evidence type="ECO:0000256" key="1">
    <source>
        <dbReference type="SAM" id="MobiDB-lite"/>
    </source>
</evidence>
<feature type="transmembrane region" description="Helical" evidence="2">
    <location>
        <begin position="48"/>
        <end position="69"/>
    </location>
</feature>
<organism evidence="3 4">
    <name type="scientific">Pseudoxanthomonas wuyuanensis</name>
    <dbReference type="NCBI Taxonomy" id="1073196"/>
    <lineage>
        <taxon>Bacteria</taxon>
        <taxon>Pseudomonadati</taxon>
        <taxon>Pseudomonadota</taxon>
        <taxon>Gammaproteobacteria</taxon>
        <taxon>Lysobacterales</taxon>
        <taxon>Lysobacteraceae</taxon>
        <taxon>Pseudoxanthomonas</taxon>
    </lineage>
</organism>
<proteinExistence type="predicted"/>
<dbReference type="OrthoDB" id="5966600at2"/>
<protein>
    <submittedName>
        <fullName evidence="3">Uncharacterized protein</fullName>
    </submittedName>
</protein>
<reference evidence="3 4" key="1">
    <citation type="submission" date="2017-09" db="EMBL/GenBank/DDBJ databases">
        <authorList>
            <person name="Ehlers B."/>
            <person name="Leendertz F.H."/>
        </authorList>
    </citation>
    <scope>NUCLEOTIDE SEQUENCE [LARGE SCALE GENOMIC DNA]</scope>
    <source>
        <strain evidence="3 4">CGMCC 1.10978</strain>
    </source>
</reference>
<feature type="region of interest" description="Disordered" evidence="1">
    <location>
        <begin position="76"/>
        <end position="160"/>
    </location>
</feature>
<keyword evidence="2" id="KW-1133">Transmembrane helix</keyword>
<keyword evidence="4" id="KW-1185">Reference proteome</keyword>
<dbReference type="RefSeq" id="WP_097121147.1">
    <property type="nucleotide sequence ID" value="NZ_OCND01000002.1"/>
</dbReference>
<name>A0A286D430_9GAMM</name>
<accession>A0A286D430</accession>
<dbReference type="EMBL" id="OCND01000002">
    <property type="protein sequence ID" value="SOD53407.1"/>
    <property type="molecule type" value="Genomic_DNA"/>
</dbReference>
<feature type="compositionally biased region" description="Low complexity" evidence="1">
    <location>
        <begin position="146"/>
        <end position="160"/>
    </location>
</feature>
<dbReference type="AlphaFoldDB" id="A0A286D430"/>
<gene>
    <name evidence="3" type="ORF">SAMN06296416_102395</name>
</gene>
<evidence type="ECO:0000313" key="4">
    <source>
        <dbReference type="Proteomes" id="UP000219374"/>
    </source>
</evidence>
<keyword evidence="2" id="KW-0472">Membrane</keyword>
<dbReference type="Proteomes" id="UP000219374">
    <property type="component" value="Unassembled WGS sequence"/>
</dbReference>
<sequence>MPDANAPIDVPGDWQQALAALPLESPPPGGWDRIAGRLPPVRRRHRRWPVAMAAAATLATLAVVPLLWWRASPPAPTAPVATNPAGPRPATETAAVAAMPEPAAEPASALSPATATERLADSRGNPPAAGATATPAPQRTTDRPARAAAAADAPATGDRAVAGTEPALEALYLESAHLESLLAQMQDERVASGPAMAMTVALQDRIAVIDHALSQPGSDVPQRELWQQRVDALRQLAGLEGTQRWLAASGNAGSDSLHIY</sequence>
<evidence type="ECO:0000256" key="2">
    <source>
        <dbReference type="SAM" id="Phobius"/>
    </source>
</evidence>
<feature type="compositionally biased region" description="Low complexity" evidence="1">
    <location>
        <begin position="78"/>
        <end position="139"/>
    </location>
</feature>
<keyword evidence="2" id="KW-0812">Transmembrane</keyword>